<comment type="caution">
    <text evidence="1">The sequence shown here is derived from an EMBL/GenBank/DDBJ whole genome shotgun (WGS) entry which is preliminary data.</text>
</comment>
<dbReference type="EMBL" id="BLQM01000476">
    <property type="protein sequence ID" value="GMH91644.1"/>
    <property type="molecule type" value="Genomic_DNA"/>
</dbReference>
<proteinExistence type="predicted"/>
<dbReference type="Proteomes" id="UP001162640">
    <property type="component" value="Unassembled WGS sequence"/>
</dbReference>
<evidence type="ECO:0000313" key="1">
    <source>
        <dbReference type="EMBL" id="GMH91644.1"/>
    </source>
</evidence>
<dbReference type="GO" id="GO:0006123">
    <property type="term" value="P:mitochondrial electron transport, cytochrome c to oxygen"/>
    <property type="evidence" value="ECO:0007669"/>
    <property type="project" value="InterPro"/>
</dbReference>
<dbReference type="GO" id="GO:0005739">
    <property type="term" value="C:mitochondrion"/>
    <property type="evidence" value="ECO:0007669"/>
    <property type="project" value="GOC"/>
</dbReference>
<gene>
    <name evidence="1" type="ORF">TL16_g12114</name>
</gene>
<name>A0A9W7BQM6_9STRA</name>
<dbReference type="InterPro" id="IPR036639">
    <property type="entry name" value="Cyt_c_oxidase_su4_sf"/>
</dbReference>
<protein>
    <submittedName>
        <fullName evidence="1">Uncharacterized protein</fullName>
    </submittedName>
</protein>
<dbReference type="AlphaFoldDB" id="A0A9W7BQM6"/>
<evidence type="ECO:0000313" key="2">
    <source>
        <dbReference type="Proteomes" id="UP001162640"/>
    </source>
</evidence>
<dbReference type="GO" id="GO:0045277">
    <property type="term" value="C:respiratory chain complex IV"/>
    <property type="evidence" value="ECO:0007669"/>
    <property type="project" value="InterPro"/>
</dbReference>
<reference evidence="2" key="1">
    <citation type="journal article" date="2023" name="Commun. Biol.">
        <title>Genome analysis of Parmales, the sister group of diatoms, reveals the evolutionary specialization of diatoms from phago-mixotrophs to photoautotrophs.</title>
        <authorList>
            <person name="Ban H."/>
            <person name="Sato S."/>
            <person name="Yoshikawa S."/>
            <person name="Yamada K."/>
            <person name="Nakamura Y."/>
            <person name="Ichinomiya M."/>
            <person name="Sato N."/>
            <person name="Blanc-Mathieu R."/>
            <person name="Endo H."/>
            <person name="Kuwata A."/>
            <person name="Ogata H."/>
        </authorList>
    </citation>
    <scope>NUCLEOTIDE SEQUENCE [LARGE SCALE GENOMIC DNA]</scope>
</reference>
<accession>A0A9W7BQM6</accession>
<dbReference type="SUPFAM" id="SSF81406">
    <property type="entry name" value="Mitochondrial cytochrome c oxidase subunit IV"/>
    <property type="match status" value="1"/>
</dbReference>
<organism evidence="1 2">
    <name type="scientific">Triparma laevis f. inornata</name>
    <dbReference type="NCBI Taxonomy" id="1714386"/>
    <lineage>
        <taxon>Eukaryota</taxon>
        <taxon>Sar</taxon>
        <taxon>Stramenopiles</taxon>
        <taxon>Ochrophyta</taxon>
        <taxon>Bolidophyceae</taxon>
        <taxon>Parmales</taxon>
        <taxon>Triparmaceae</taxon>
        <taxon>Triparma</taxon>
    </lineage>
</organism>
<sequence>MGSELPQWQVRFWFEGLGIGMVVRGEDGLAPVADPFSSSSYPVNSNPPLPPLPSNAKWIQNLHNAHRPTVILGSIGVFSGICFLDFAYNFVTGHKHAPASHNPAWAEATRSYLRAQNCNPITGVSSKK</sequence>